<evidence type="ECO:0000313" key="1">
    <source>
        <dbReference type="EMBL" id="GAM56855.1"/>
    </source>
</evidence>
<evidence type="ECO:0000313" key="2">
    <source>
        <dbReference type="Proteomes" id="UP000031671"/>
    </source>
</evidence>
<comment type="caution">
    <text evidence="1">The sequence shown here is derived from an EMBL/GenBank/DDBJ whole genome shotgun (WGS) entry which is preliminary data.</text>
</comment>
<name>A0A0B8NQI2_9VIBR</name>
<reference evidence="1 2" key="2">
    <citation type="submission" date="2015-01" db="EMBL/GenBank/DDBJ databases">
        <authorList>
            <consortium name="NBRP consortium"/>
            <person name="Sawabe T."/>
            <person name="Meirelles P."/>
            <person name="Feng G."/>
            <person name="Sayaka M."/>
            <person name="Hattori M."/>
            <person name="Ohkuma M."/>
        </authorList>
    </citation>
    <scope>NUCLEOTIDE SEQUENCE [LARGE SCALE GENOMIC DNA]</scope>
    <source>
        <strain evidence="2">JCM 19231</strain>
    </source>
</reference>
<proteinExistence type="predicted"/>
<protein>
    <submittedName>
        <fullName evidence="1">Uncharacterized protein</fullName>
    </submittedName>
</protein>
<accession>A0A0B8NQI2</accession>
<reference evidence="1 2" key="1">
    <citation type="submission" date="2015-01" db="EMBL/GenBank/DDBJ databases">
        <title>Vibrio sp. C1 JCM 19231 whole genome shotgun sequence.</title>
        <authorList>
            <person name="Sawabe T."/>
            <person name="Meirelles P."/>
            <person name="Feng G."/>
            <person name="Sayaka M."/>
            <person name="Hattori M."/>
            <person name="Ohkuma M."/>
        </authorList>
    </citation>
    <scope>NUCLEOTIDE SEQUENCE [LARGE SCALE GENOMIC DNA]</scope>
    <source>
        <strain evidence="2">JCM 19231</strain>
    </source>
</reference>
<keyword evidence="2" id="KW-1185">Reference proteome</keyword>
<dbReference type="EMBL" id="BBRZ01000038">
    <property type="protein sequence ID" value="GAM56855.1"/>
    <property type="molecule type" value="Genomic_DNA"/>
</dbReference>
<dbReference type="Proteomes" id="UP000031671">
    <property type="component" value="Unassembled WGS sequence"/>
</dbReference>
<gene>
    <name evidence="1" type="ORF">JCM19231_4417</name>
</gene>
<organism evidence="1 2">
    <name type="scientific">Vibrio ishigakensis</name>
    <dbReference type="NCBI Taxonomy" id="1481914"/>
    <lineage>
        <taxon>Bacteria</taxon>
        <taxon>Pseudomonadati</taxon>
        <taxon>Pseudomonadota</taxon>
        <taxon>Gammaproteobacteria</taxon>
        <taxon>Vibrionales</taxon>
        <taxon>Vibrionaceae</taxon>
        <taxon>Vibrio</taxon>
    </lineage>
</organism>
<dbReference type="AlphaFoldDB" id="A0A0B8NQI2"/>
<sequence>MLPAEVMSTTAPLMTMTFPQVINKPLTNIYIVIRLNIVNKM</sequence>